<organism evidence="1">
    <name type="scientific">marine metagenome</name>
    <dbReference type="NCBI Taxonomy" id="408172"/>
    <lineage>
        <taxon>unclassified sequences</taxon>
        <taxon>metagenomes</taxon>
        <taxon>ecological metagenomes</taxon>
    </lineage>
</organism>
<feature type="non-terminal residue" evidence="1">
    <location>
        <position position="44"/>
    </location>
</feature>
<name>A0A381Z300_9ZZZZ</name>
<gene>
    <name evidence="1" type="ORF">METZ01_LOCUS136499</name>
</gene>
<proteinExistence type="predicted"/>
<evidence type="ECO:0000313" key="1">
    <source>
        <dbReference type="EMBL" id="SVA83645.1"/>
    </source>
</evidence>
<dbReference type="EMBL" id="UINC01019765">
    <property type="protein sequence ID" value="SVA83645.1"/>
    <property type="molecule type" value="Genomic_DNA"/>
</dbReference>
<protein>
    <submittedName>
        <fullName evidence="1">Uncharacterized protein</fullName>
    </submittedName>
</protein>
<sequence length="44" mass="4829">MMRIGISGIQSTEIIAKSVKETLSDSGFESFYFQNNSKALTADL</sequence>
<accession>A0A381Z300</accession>
<feature type="non-terminal residue" evidence="1">
    <location>
        <position position="1"/>
    </location>
</feature>
<reference evidence="1" key="1">
    <citation type="submission" date="2018-05" db="EMBL/GenBank/DDBJ databases">
        <authorList>
            <person name="Lanie J.A."/>
            <person name="Ng W.-L."/>
            <person name="Kazmierczak K.M."/>
            <person name="Andrzejewski T.M."/>
            <person name="Davidsen T.M."/>
            <person name="Wayne K.J."/>
            <person name="Tettelin H."/>
            <person name="Glass J.I."/>
            <person name="Rusch D."/>
            <person name="Podicherti R."/>
            <person name="Tsui H.-C.T."/>
            <person name="Winkler M.E."/>
        </authorList>
    </citation>
    <scope>NUCLEOTIDE SEQUENCE</scope>
</reference>
<dbReference type="AlphaFoldDB" id="A0A381Z300"/>